<keyword evidence="4 7" id="KW-0812">Transmembrane</keyword>
<reference evidence="9 10" key="1">
    <citation type="submission" date="2018-04" db="EMBL/GenBank/DDBJ databases">
        <title>Genomic Encyclopedia of Type Strains, Phase IV (KMG-IV): sequencing the most valuable type-strain genomes for metagenomic binning, comparative biology and taxonomic classification.</title>
        <authorList>
            <person name="Goeker M."/>
        </authorList>
    </citation>
    <scope>NUCLEOTIDE SEQUENCE [LARGE SCALE GENOMIC DNA]</scope>
    <source>
        <strain evidence="9 10">DSM 100231</strain>
    </source>
</reference>
<dbReference type="SUPFAM" id="SSF51735">
    <property type="entry name" value="NAD(P)-binding Rossmann-fold domains"/>
    <property type="match status" value="1"/>
</dbReference>
<keyword evidence="3 9" id="KW-0808">Transferase</keyword>
<feature type="domain" description="Bacterial sugar transferase" evidence="8">
    <location>
        <begin position="272"/>
        <end position="456"/>
    </location>
</feature>
<evidence type="ECO:0000256" key="1">
    <source>
        <dbReference type="ARBA" id="ARBA00004141"/>
    </source>
</evidence>
<dbReference type="GO" id="GO:0016020">
    <property type="term" value="C:membrane"/>
    <property type="evidence" value="ECO:0007669"/>
    <property type="project" value="UniProtKB-SubCell"/>
</dbReference>
<dbReference type="PANTHER" id="PTHR30576:SF0">
    <property type="entry name" value="UNDECAPRENYL-PHOSPHATE N-ACETYLGALACTOSAMINYL 1-PHOSPHATE TRANSFERASE-RELATED"/>
    <property type="match status" value="1"/>
</dbReference>
<feature type="transmembrane region" description="Helical" evidence="7">
    <location>
        <begin position="108"/>
        <end position="129"/>
    </location>
</feature>
<keyword evidence="10" id="KW-1185">Reference proteome</keyword>
<gene>
    <name evidence="9" type="ORF">C8E01_11532</name>
</gene>
<keyword evidence="5 7" id="KW-1133">Transmembrane helix</keyword>
<dbReference type="NCBIfam" id="TIGR03025">
    <property type="entry name" value="EPS_sugtrans"/>
    <property type="match status" value="1"/>
</dbReference>
<evidence type="ECO:0000313" key="9">
    <source>
        <dbReference type="EMBL" id="PVY38695.1"/>
    </source>
</evidence>
<dbReference type="AlphaFoldDB" id="A0A2U1AQM9"/>
<dbReference type="GO" id="GO:0016780">
    <property type="term" value="F:phosphotransferase activity, for other substituted phosphate groups"/>
    <property type="evidence" value="ECO:0007669"/>
    <property type="project" value="TreeGrafter"/>
</dbReference>
<comment type="subcellular location">
    <subcellularLocation>
        <location evidence="1">Membrane</location>
        <topology evidence="1">Multi-pass membrane protein</topology>
    </subcellularLocation>
</comment>
<dbReference type="Proteomes" id="UP000245466">
    <property type="component" value="Unassembled WGS sequence"/>
</dbReference>
<evidence type="ECO:0000256" key="2">
    <source>
        <dbReference type="ARBA" id="ARBA00006464"/>
    </source>
</evidence>
<dbReference type="Gene3D" id="3.40.50.720">
    <property type="entry name" value="NAD(P)-binding Rossmann-like Domain"/>
    <property type="match status" value="1"/>
</dbReference>
<dbReference type="InterPro" id="IPR003362">
    <property type="entry name" value="Bact_transf"/>
</dbReference>
<dbReference type="PANTHER" id="PTHR30576">
    <property type="entry name" value="COLANIC BIOSYNTHESIS UDP-GLUCOSE LIPID CARRIER TRANSFERASE"/>
    <property type="match status" value="1"/>
</dbReference>
<dbReference type="OrthoDB" id="9808602at2"/>
<dbReference type="InterPro" id="IPR017473">
    <property type="entry name" value="Undecaprenyl-P_gluc_Ptfrase"/>
</dbReference>
<dbReference type="Pfam" id="PF02397">
    <property type="entry name" value="Bac_transf"/>
    <property type="match status" value="1"/>
</dbReference>
<evidence type="ECO:0000259" key="8">
    <source>
        <dbReference type="Pfam" id="PF02397"/>
    </source>
</evidence>
<dbReference type="RefSeq" id="WP_116544759.1">
    <property type="nucleotide sequence ID" value="NZ_QEKI01000015.1"/>
</dbReference>
<sequence>MSHKYSTLFSWINVTLDYFIINGTLYLSFIISERSFAWGEVYDYKLTLLLLNFCWFYCSHVFNIYSQILKREAVPIMRANVGALCLFMILAILIKFILPQLYIPPTPFIYYFILLPILILSLRFAFLLLRKYRRKSWLGSNNIAIVGASLAGKDLYNYITINNQLDYNVVGIFDDNPSNVPPHINYLGKIDDCISYAESNGISEIYCALPYNQSNKIESLMQEADAHMILFRLVPDLKGTIHHNFLVELFGYVPILKLRQEPLESKANEILKRGFDIFFSLLVIVLILSWLIPLMALIIKLESKGPVFFKQQRSGKRNKVFYCLKFRSMKVNLDCDTLQTCKGDQRITRVGKFIRKTSIDELPQFINVFMGDMSVVGPRPHMLKHTQDYSKVIDNYMVRHFLTPGITGWAQVNGYRGETKETIAMLNRVQADLWYLEHWSILLDLKIIFLTIWQGFRYNDKAY</sequence>
<dbReference type="Pfam" id="PF13727">
    <property type="entry name" value="CoA_binding_3"/>
    <property type="match status" value="1"/>
</dbReference>
<evidence type="ECO:0000313" key="10">
    <source>
        <dbReference type="Proteomes" id="UP000245466"/>
    </source>
</evidence>
<evidence type="ECO:0000256" key="3">
    <source>
        <dbReference type="ARBA" id="ARBA00022679"/>
    </source>
</evidence>
<evidence type="ECO:0000256" key="7">
    <source>
        <dbReference type="SAM" id="Phobius"/>
    </source>
</evidence>
<proteinExistence type="inferred from homology"/>
<comment type="caution">
    <text evidence="9">The sequence shown here is derived from an EMBL/GenBank/DDBJ whole genome shotgun (WGS) entry which is preliminary data.</text>
</comment>
<keyword evidence="6 7" id="KW-0472">Membrane</keyword>
<comment type="similarity">
    <text evidence="2">Belongs to the bacterial sugar transferase family.</text>
</comment>
<dbReference type="InterPro" id="IPR036291">
    <property type="entry name" value="NAD(P)-bd_dom_sf"/>
</dbReference>
<accession>A0A2U1AQM9</accession>
<feature type="transmembrane region" description="Helical" evidence="7">
    <location>
        <begin position="49"/>
        <end position="69"/>
    </location>
</feature>
<evidence type="ECO:0000256" key="6">
    <source>
        <dbReference type="ARBA" id="ARBA00023136"/>
    </source>
</evidence>
<dbReference type="EMBL" id="QEKI01000015">
    <property type="protein sequence ID" value="PVY38695.1"/>
    <property type="molecule type" value="Genomic_DNA"/>
</dbReference>
<evidence type="ECO:0000256" key="4">
    <source>
        <dbReference type="ARBA" id="ARBA00022692"/>
    </source>
</evidence>
<evidence type="ECO:0000256" key="5">
    <source>
        <dbReference type="ARBA" id="ARBA00022989"/>
    </source>
</evidence>
<organism evidence="9 10">
    <name type="scientific">Pontibacter virosus</name>
    <dbReference type="NCBI Taxonomy" id="1765052"/>
    <lineage>
        <taxon>Bacteria</taxon>
        <taxon>Pseudomonadati</taxon>
        <taxon>Bacteroidota</taxon>
        <taxon>Cytophagia</taxon>
        <taxon>Cytophagales</taxon>
        <taxon>Hymenobacteraceae</taxon>
        <taxon>Pontibacter</taxon>
    </lineage>
</organism>
<protein>
    <submittedName>
        <fullName evidence="9">Putative colanic acid biosynthesis UDP-glucose lipid carrier transferase</fullName>
    </submittedName>
</protein>
<name>A0A2U1AQM9_9BACT</name>
<feature type="transmembrane region" description="Helical" evidence="7">
    <location>
        <begin position="7"/>
        <end position="29"/>
    </location>
</feature>
<dbReference type="InterPro" id="IPR017475">
    <property type="entry name" value="EPS_sugar_tfrase"/>
</dbReference>
<dbReference type="NCBIfam" id="TIGR03023">
    <property type="entry name" value="WcaJ_sugtrans"/>
    <property type="match status" value="1"/>
</dbReference>
<feature type="transmembrane region" description="Helical" evidence="7">
    <location>
        <begin position="277"/>
        <end position="299"/>
    </location>
</feature>
<feature type="transmembrane region" description="Helical" evidence="7">
    <location>
        <begin position="81"/>
        <end position="102"/>
    </location>
</feature>